<dbReference type="Gene3D" id="2.60.120.200">
    <property type="match status" value="1"/>
</dbReference>
<comment type="caution">
    <text evidence="1">The sequence shown here is derived from an EMBL/GenBank/DDBJ whole genome shotgun (WGS) entry which is preliminary data.</text>
</comment>
<dbReference type="Proteomes" id="UP000715441">
    <property type="component" value="Unassembled WGS sequence"/>
</dbReference>
<protein>
    <recommendedName>
        <fullName evidence="3">LamG domain-containing protein</fullName>
    </recommendedName>
</protein>
<keyword evidence="2" id="KW-1185">Reference proteome</keyword>
<sequence>MDRVAGPGGLGRRALLQAAAAAPVAIAASQAVARTPAEAGENGRPADSASPRFTLAVFPDTQYLLHIAVVNDGHHTSVYVDGSKIARNASLDSNGISTVGKPFAIGGTQGGGQYGQGFYGWIGDTRIVARALSPGQFMRSR</sequence>
<dbReference type="RefSeq" id="WP_168510133.1">
    <property type="nucleotide sequence ID" value="NZ_JAAXLS010000001.1"/>
</dbReference>
<organism evidence="1 2">
    <name type="scientific">Amycolatopsis acididurans</name>
    <dbReference type="NCBI Taxonomy" id="2724524"/>
    <lineage>
        <taxon>Bacteria</taxon>
        <taxon>Bacillati</taxon>
        <taxon>Actinomycetota</taxon>
        <taxon>Actinomycetes</taxon>
        <taxon>Pseudonocardiales</taxon>
        <taxon>Pseudonocardiaceae</taxon>
        <taxon>Amycolatopsis</taxon>
    </lineage>
</organism>
<dbReference type="Pfam" id="PF13385">
    <property type="entry name" value="Laminin_G_3"/>
    <property type="match status" value="1"/>
</dbReference>
<dbReference type="InterPro" id="IPR013320">
    <property type="entry name" value="ConA-like_dom_sf"/>
</dbReference>
<evidence type="ECO:0008006" key="3">
    <source>
        <dbReference type="Google" id="ProtNLM"/>
    </source>
</evidence>
<name>A0ABX1IYZ3_9PSEU</name>
<proteinExistence type="predicted"/>
<dbReference type="InterPro" id="IPR006311">
    <property type="entry name" value="TAT_signal"/>
</dbReference>
<evidence type="ECO:0000313" key="1">
    <source>
        <dbReference type="EMBL" id="NKQ51325.1"/>
    </source>
</evidence>
<dbReference type="SUPFAM" id="SSF49899">
    <property type="entry name" value="Concanavalin A-like lectins/glucanases"/>
    <property type="match status" value="1"/>
</dbReference>
<reference evidence="1 2" key="1">
    <citation type="submission" date="2020-04" db="EMBL/GenBank/DDBJ databases">
        <title>Novel species.</title>
        <authorList>
            <person name="Teo W.F.A."/>
            <person name="Lipun K."/>
            <person name="Srisuk N."/>
            <person name="Duangmal K."/>
        </authorList>
    </citation>
    <scope>NUCLEOTIDE SEQUENCE [LARGE SCALE GENOMIC DNA]</scope>
    <source>
        <strain evidence="1 2">K13G38</strain>
    </source>
</reference>
<gene>
    <name evidence="1" type="ORF">HFP15_00325</name>
</gene>
<evidence type="ECO:0000313" key="2">
    <source>
        <dbReference type="Proteomes" id="UP000715441"/>
    </source>
</evidence>
<dbReference type="EMBL" id="JAAXLS010000001">
    <property type="protein sequence ID" value="NKQ51325.1"/>
    <property type="molecule type" value="Genomic_DNA"/>
</dbReference>
<dbReference type="PROSITE" id="PS51318">
    <property type="entry name" value="TAT"/>
    <property type="match status" value="1"/>
</dbReference>
<accession>A0ABX1IYZ3</accession>